<evidence type="ECO:0000313" key="1">
    <source>
        <dbReference type="EMBL" id="MDU0343429.1"/>
    </source>
</evidence>
<evidence type="ECO:0008006" key="3">
    <source>
        <dbReference type="Google" id="ProtNLM"/>
    </source>
</evidence>
<sequence length="194" mass="20857">MISVTMMPLAIAPPAIEPVSLAEAKDFLRLLASDEDELLGTLITAARLMVEAASGRMLIDQSWRLVLDRWPICGELRLPLSPVGRIIAARVYDAAGGAQVVTQASLALIEGTDPPVITVSGTVPVPGRDRAAIEIDVVAGFGTTRDLVPAPLRQAVLRLACRWFEHRGDVVSRDATHLPAEIAALLAPYRRLKL</sequence>
<dbReference type="RefSeq" id="WP_316021144.1">
    <property type="nucleotide sequence ID" value="NZ_JAWDID010000069.1"/>
</dbReference>
<gene>
    <name evidence="1" type="ORF">RKE40_26375</name>
</gene>
<dbReference type="CDD" id="cd08054">
    <property type="entry name" value="gp6"/>
    <property type="match status" value="1"/>
</dbReference>
<dbReference type="Proteomes" id="UP001254257">
    <property type="component" value="Unassembled WGS sequence"/>
</dbReference>
<comment type="caution">
    <text evidence="1">The sequence shown here is derived from an EMBL/GenBank/DDBJ whole genome shotgun (WGS) entry which is preliminary data.</text>
</comment>
<keyword evidence="2" id="KW-1185">Reference proteome</keyword>
<dbReference type="Gene3D" id="1.10.3230.30">
    <property type="entry name" value="Phage gp6-like head-tail connector protein"/>
    <property type="match status" value="1"/>
</dbReference>
<dbReference type="EMBL" id="JAWDID010000069">
    <property type="protein sequence ID" value="MDU0343429.1"/>
    <property type="molecule type" value="Genomic_DNA"/>
</dbReference>
<evidence type="ECO:0000313" key="2">
    <source>
        <dbReference type="Proteomes" id="UP001254257"/>
    </source>
</evidence>
<organism evidence="1 2">
    <name type="scientific">Bosea rubneri</name>
    <dbReference type="NCBI Taxonomy" id="3075434"/>
    <lineage>
        <taxon>Bacteria</taxon>
        <taxon>Pseudomonadati</taxon>
        <taxon>Pseudomonadota</taxon>
        <taxon>Alphaproteobacteria</taxon>
        <taxon>Hyphomicrobiales</taxon>
        <taxon>Boseaceae</taxon>
        <taxon>Bosea</taxon>
    </lineage>
</organism>
<reference evidence="1 2" key="1">
    <citation type="submission" date="2023-09" db="EMBL/GenBank/DDBJ databases">
        <title>Whole genome shotgun sequencing (WGS) of Bosea sp. ZW T0_25, isolated from stored onions (Allium cepa).</title>
        <authorList>
            <person name="Stoll D.A."/>
            <person name="Huch M."/>
        </authorList>
    </citation>
    <scope>NUCLEOTIDE SEQUENCE [LARGE SCALE GENOMIC DNA]</scope>
    <source>
        <strain evidence="1 2">ZW T0_25</strain>
    </source>
</reference>
<name>A0ABU3SF99_9HYPH</name>
<proteinExistence type="predicted"/>
<accession>A0ABU3SF99</accession>
<protein>
    <recommendedName>
        <fullName evidence="3">Phage gp6-like head-tail connector protein</fullName>
    </recommendedName>
</protein>
<dbReference type="NCBIfam" id="TIGR02215">
    <property type="entry name" value="phage_chp_gp8"/>
    <property type="match status" value="1"/>
</dbReference>
<dbReference type="InterPro" id="IPR011738">
    <property type="entry name" value="Phage_CHP"/>
</dbReference>